<evidence type="ECO:0000313" key="5">
    <source>
        <dbReference type="Proteomes" id="UP000791080"/>
    </source>
</evidence>
<dbReference type="Proteomes" id="UP000791080">
    <property type="component" value="Unassembled WGS sequence"/>
</dbReference>
<dbReference type="EMBL" id="AUBJ02000001">
    <property type="protein sequence ID" value="MCP2331166.1"/>
    <property type="molecule type" value="Genomic_DNA"/>
</dbReference>
<feature type="transmembrane region" description="Helical" evidence="2">
    <location>
        <begin position="185"/>
        <end position="204"/>
    </location>
</feature>
<organism evidence="4 5">
    <name type="scientific">Actinoalloteichus caeruleus DSM 43889</name>
    <dbReference type="NCBI Taxonomy" id="1120930"/>
    <lineage>
        <taxon>Bacteria</taxon>
        <taxon>Bacillati</taxon>
        <taxon>Actinomycetota</taxon>
        <taxon>Actinomycetes</taxon>
        <taxon>Pseudonocardiales</taxon>
        <taxon>Pseudonocardiaceae</taxon>
        <taxon>Actinoalloteichus</taxon>
        <taxon>Actinoalloteichus cyanogriseus</taxon>
    </lineage>
</organism>
<feature type="transmembrane region" description="Helical" evidence="2">
    <location>
        <begin position="245"/>
        <end position="267"/>
    </location>
</feature>
<evidence type="ECO:0000313" key="4">
    <source>
        <dbReference type="EMBL" id="MCP2331166.1"/>
    </source>
</evidence>
<keyword evidence="2" id="KW-0812">Transmembrane</keyword>
<comment type="similarity">
    <text evidence="1">Belongs to the EamA transporter family.</text>
</comment>
<evidence type="ECO:0000256" key="2">
    <source>
        <dbReference type="SAM" id="Phobius"/>
    </source>
</evidence>
<keyword evidence="2" id="KW-0472">Membrane</keyword>
<dbReference type="SUPFAM" id="SSF103481">
    <property type="entry name" value="Multidrug resistance efflux transporter EmrE"/>
    <property type="match status" value="2"/>
</dbReference>
<accession>A0ABT1JHA8</accession>
<dbReference type="InterPro" id="IPR000620">
    <property type="entry name" value="EamA_dom"/>
</dbReference>
<comment type="caution">
    <text evidence="4">The sequence shown here is derived from an EMBL/GenBank/DDBJ whole genome shotgun (WGS) entry which is preliminary data.</text>
</comment>
<feature type="transmembrane region" description="Helical" evidence="2">
    <location>
        <begin position="74"/>
        <end position="96"/>
    </location>
</feature>
<protein>
    <submittedName>
        <fullName evidence="4">Permease of the drug/metabolite transporter (DMT) superfamily</fullName>
    </submittedName>
</protein>
<feature type="transmembrane region" description="Helical" evidence="2">
    <location>
        <begin position="131"/>
        <end position="149"/>
    </location>
</feature>
<proteinExistence type="inferred from homology"/>
<feature type="domain" description="EamA" evidence="3">
    <location>
        <begin position="154"/>
        <end position="288"/>
    </location>
</feature>
<reference evidence="4 5" key="1">
    <citation type="submission" date="2022-06" db="EMBL/GenBank/DDBJ databases">
        <title>Genomic Encyclopedia of Type Strains, Phase I: the one thousand microbial genomes (KMG-I) project.</title>
        <authorList>
            <person name="Kyrpides N."/>
        </authorList>
    </citation>
    <scope>NUCLEOTIDE SEQUENCE [LARGE SCALE GENOMIC DNA]</scope>
    <source>
        <strain evidence="4 5">DSM 43889</strain>
    </source>
</reference>
<feature type="transmembrane region" description="Helical" evidence="2">
    <location>
        <begin position="102"/>
        <end position="119"/>
    </location>
</feature>
<gene>
    <name evidence="4" type="ORF">G443_001436</name>
</gene>
<evidence type="ECO:0000259" key="3">
    <source>
        <dbReference type="Pfam" id="PF00892"/>
    </source>
</evidence>
<dbReference type="RefSeq" id="WP_081715711.1">
    <property type="nucleotide sequence ID" value="NZ_AUBJ02000001.1"/>
</dbReference>
<sequence length="305" mass="30291">MTNEDVPRGPSWRGVLPGLGGMVLLGSTVAVIGATHHLPSFAVQSARYAVAALGIVAVARCLRVRLVPPRGRELVWVVAGALSGLVLFNLAVVLGTRHTEPGVFGAAVACVPIVLAVAGPMARGGRPPARLVAGAVVVSVGAVAVAGWSRADIPGVLLAASLPVCEAAFTLFGARVVGRLGAWSYSAATCGVAAASFLVLSVVVERPDPAGFADPAVLLAVGYLGLLGTAVAFVLWFTCVRRVGAGVAGLTAGIAAPSTALCGFAFGAPLPSAGAWLGMGLIAAGLAVGLAPARRAAARHPVDAP</sequence>
<feature type="transmembrane region" description="Helical" evidence="2">
    <location>
        <begin position="216"/>
        <end position="238"/>
    </location>
</feature>
<feature type="transmembrane region" description="Helical" evidence="2">
    <location>
        <begin position="273"/>
        <end position="291"/>
    </location>
</feature>
<dbReference type="InterPro" id="IPR037185">
    <property type="entry name" value="EmrE-like"/>
</dbReference>
<name>A0ABT1JHA8_ACTCY</name>
<evidence type="ECO:0000256" key="1">
    <source>
        <dbReference type="ARBA" id="ARBA00007362"/>
    </source>
</evidence>
<keyword evidence="2" id="KW-1133">Transmembrane helix</keyword>
<keyword evidence="5" id="KW-1185">Reference proteome</keyword>
<feature type="transmembrane region" description="Helical" evidence="2">
    <location>
        <begin position="45"/>
        <end position="62"/>
    </location>
</feature>
<feature type="transmembrane region" description="Helical" evidence="2">
    <location>
        <begin position="12"/>
        <end position="33"/>
    </location>
</feature>
<feature type="transmembrane region" description="Helical" evidence="2">
    <location>
        <begin position="155"/>
        <end position="173"/>
    </location>
</feature>
<dbReference type="Pfam" id="PF00892">
    <property type="entry name" value="EamA"/>
    <property type="match status" value="1"/>
</dbReference>